<comment type="caution">
    <text evidence="2">The sequence shown here is derived from an EMBL/GenBank/DDBJ whole genome shotgun (WGS) entry which is preliminary data.</text>
</comment>
<feature type="region of interest" description="Disordered" evidence="1">
    <location>
        <begin position="86"/>
        <end position="106"/>
    </location>
</feature>
<feature type="compositionally biased region" description="Polar residues" evidence="1">
    <location>
        <begin position="87"/>
        <end position="96"/>
    </location>
</feature>
<gene>
    <name evidence="2" type="ORF">AUJ40_03015</name>
</gene>
<organism evidence="2 3">
    <name type="scientific">Candidatus Berkelbacteria bacterium CG1_02_42_45</name>
    <dbReference type="NCBI Taxonomy" id="1805036"/>
    <lineage>
        <taxon>Bacteria</taxon>
        <taxon>Candidatus Berkelbacteria</taxon>
    </lineage>
</organism>
<sequence length="106" mass="12038">MLFFLDSFINFIYDTNATELAKSTLKRRLAKMSKINFPEGRVPEMKCPQCGLMMEYKGVSSTSNLFVMNCRKEGCGYQSPMFHVESRTSASPNNLEEMSKSAETDI</sequence>
<proteinExistence type="predicted"/>
<protein>
    <submittedName>
        <fullName evidence="2">Uncharacterized protein</fullName>
    </submittedName>
</protein>
<feature type="compositionally biased region" description="Basic and acidic residues" evidence="1">
    <location>
        <begin position="97"/>
        <end position="106"/>
    </location>
</feature>
<reference evidence="2 3" key="1">
    <citation type="journal article" date="2016" name="Environ. Microbiol.">
        <title>Genomic resolution of a cold subsurface aquifer community provides metabolic insights for novel microbes adapted to high CO concentrations.</title>
        <authorList>
            <person name="Probst A.J."/>
            <person name="Castelle C.J."/>
            <person name="Singh A."/>
            <person name="Brown C.T."/>
            <person name="Anantharaman K."/>
            <person name="Sharon I."/>
            <person name="Hug L.A."/>
            <person name="Burstein D."/>
            <person name="Emerson J.B."/>
            <person name="Thomas B.C."/>
            <person name="Banfield J.F."/>
        </authorList>
    </citation>
    <scope>NUCLEOTIDE SEQUENCE [LARGE SCALE GENOMIC DNA]</scope>
    <source>
        <strain evidence="2">CG1_02_42_45</strain>
    </source>
</reference>
<evidence type="ECO:0000313" key="2">
    <source>
        <dbReference type="EMBL" id="OIN88838.1"/>
    </source>
</evidence>
<dbReference type="Proteomes" id="UP000182753">
    <property type="component" value="Unassembled WGS sequence"/>
</dbReference>
<dbReference type="AlphaFoldDB" id="A0A1J4RSG3"/>
<evidence type="ECO:0000256" key="1">
    <source>
        <dbReference type="SAM" id="MobiDB-lite"/>
    </source>
</evidence>
<name>A0A1J4RSG3_9BACT</name>
<evidence type="ECO:0000313" key="3">
    <source>
        <dbReference type="Proteomes" id="UP000182753"/>
    </source>
</evidence>
<dbReference type="EMBL" id="MNUJ01000059">
    <property type="protein sequence ID" value="OIN88838.1"/>
    <property type="molecule type" value="Genomic_DNA"/>
</dbReference>
<accession>A0A1J4RSG3</accession>